<keyword evidence="1" id="KW-0863">Zinc-finger</keyword>
<name>A0A9N9LB64_9HELO</name>
<dbReference type="Proteomes" id="UP000696280">
    <property type="component" value="Unassembled WGS sequence"/>
</dbReference>
<protein>
    <recommendedName>
        <fullName evidence="3">CCHC-type domain-containing protein</fullName>
    </recommendedName>
</protein>
<dbReference type="AlphaFoldDB" id="A0A9N9LB64"/>
<feature type="region of interest" description="Disordered" evidence="2">
    <location>
        <begin position="193"/>
        <end position="277"/>
    </location>
</feature>
<proteinExistence type="predicted"/>
<feature type="domain" description="CCHC-type" evidence="3">
    <location>
        <begin position="16"/>
        <end position="29"/>
    </location>
</feature>
<reference evidence="4" key="1">
    <citation type="submission" date="2021-07" db="EMBL/GenBank/DDBJ databases">
        <authorList>
            <person name="Durling M."/>
        </authorList>
    </citation>
    <scope>NUCLEOTIDE SEQUENCE</scope>
</reference>
<evidence type="ECO:0000313" key="4">
    <source>
        <dbReference type="EMBL" id="CAG8961020.1"/>
    </source>
</evidence>
<evidence type="ECO:0000256" key="1">
    <source>
        <dbReference type="PROSITE-ProRule" id="PRU00047"/>
    </source>
</evidence>
<dbReference type="GO" id="GO:0008270">
    <property type="term" value="F:zinc ion binding"/>
    <property type="evidence" value="ECO:0007669"/>
    <property type="project" value="UniProtKB-KW"/>
</dbReference>
<evidence type="ECO:0000256" key="2">
    <source>
        <dbReference type="SAM" id="MobiDB-lite"/>
    </source>
</evidence>
<feature type="compositionally biased region" description="Gly residues" evidence="2">
    <location>
        <begin position="220"/>
        <end position="242"/>
    </location>
</feature>
<keyword evidence="1" id="KW-0862">Zinc</keyword>
<dbReference type="Gene3D" id="4.10.60.10">
    <property type="entry name" value="Zinc finger, CCHC-type"/>
    <property type="match status" value="1"/>
</dbReference>
<accession>A0A9N9LB64</accession>
<dbReference type="InterPro" id="IPR036875">
    <property type="entry name" value="Znf_CCHC_sf"/>
</dbReference>
<feature type="region of interest" description="Disordered" evidence="2">
    <location>
        <begin position="426"/>
        <end position="470"/>
    </location>
</feature>
<dbReference type="SMART" id="SM00343">
    <property type="entry name" value="ZnF_C2HC"/>
    <property type="match status" value="2"/>
</dbReference>
<dbReference type="InterPro" id="IPR001878">
    <property type="entry name" value="Znf_CCHC"/>
</dbReference>
<dbReference type="PROSITE" id="PS50158">
    <property type="entry name" value="ZF_CCHC"/>
    <property type="match status" value="1"/>
</dbReference>
<sequence>MDDDVIQPAAREPMICDNCGKTGHTLRRCMGPLTRDGTIPGCPLCDTVDHELRTCPNLHNWTRRQAWNSAVKLRQGRPSFNIPWLLWELAPNFEMFLTAATDGKLPQSGVFADGRYREFGIQNYDHVVRDPTWTTLMRPWHSGWMQPQAWHRNFGNFSMRPGESPLLVQQTFGEKGPTTLPRKFALQNEASLNVRPGSVDPHDSISQVGTVGGSSRVGKRGGGSRGGNRGGGSRGGNRGGGSHVRKRGGYHGEYRGGYRGGAQSGSMSQAPVFHLPPQAPVSYGPPMQAGGQVGYFPQQTPVSYGPPMQAGGQVGYFLQQTPVSYGPPMQAGGQVGGFPQQTPVSYGDSMQAGSQFDHHPQQALVLYGNPTQAGSQVGFSPPQASVQSGAPGPGLNTVFSNHLVMAMERVIEKQMYEANIAVYNKPSSSLSQSYRDRDDGSSHQGNSSHQHRRSQSPRGGGSAWGGGGRN</sequence>
<evidence type="ECO:0000313" key="5">
    <source>
        <dbReference type="Proteomes" id="UP000696280"/>
    </source>
</evidence>
<evidence type="ECO:0000259" key="3">
    <source>
        <dbReference type="PROSITE" id="PS50158"/>
    </source>
</evidence>
<keyword evidence="5" id="KW-1185">Reference proteome</keyword>
<comment type="caution">
    <text evidence="4">The sequence shown here is derived from an EMBL/GenBank/DDBJ whole genome shotgun (WGS) entry which is preliminary data.</text>
</comment>
<keyword evidence="1" id="KW-0479">Metal-binding</keyword>
<feature type="compositionally biased region" description="Gly residues" evidence="2">
    <location>
        <begin position="458"/>
        <end position="470"/>
    </location>
</feature>
<dbReference type="SUPFAM" id="SSF57756">
    <property type="entry name" value="Retrovirus zinc finger-like domains"/>
    <property type="match status" value="1"/>
</dbReference>
<dbReference type="GO" id="GO:0003676">
    <property type="term" value="F:nucleic acid binding"/>
    <property type="evidence" value="ECO:0007669"/>
    <property type="project" value="InterPro"/>
</dbReference>
<organism evidence="4 5">
    <name type="scientific">Hymenoscyphus fraxineus</name>
    <dbReference type="NCBI Taxonomy" id="746836"/>
    <lineage>
        <taxon>Eukaryota</taxon>
        <taxon>Fungi</taxon>
        <taxon>Dikarya</taxon>
        <taxon>Ascomycota</taxon>
        <taxon>Pezizomycotina</taxon>
        <taxon>Leotiomycetes</taxon>
        <taxon>Helotiales</taxon>
        <taxon>Helotiaceae</taxon>
        <taxon>Hymenoscyphus</taxon>
    </lineage>
</organism>
<gene>
    <name evidence="4" type="ORF">HYFRA_00002560</name>
</gene>
<dbReference type="OrthoDB" id="4777753at2759"/>
<dbReference type="EMBL" id="CAJVRL010000103">
    <property type="protein sequence ID" value="CAG8961020.1"/>
    <property type="molecule type" value="Genomic_DNA"/>
</dbReference>